<evidence type="ECO:0000313" key="1">
    <source>
        <dbReference type="EMBL" id="CAH9060235.1"/>
    </source>
</evidence>
<protein>
    <submittedName>
        <fullName evidence="1">Uncharacterized protein</fullName>
    </submittedName>
</protein>
<dbReference type="AlphaFoldDB" id="A0A9W4QZR9"/>
<evidence type="ECO:0000313" key="2">
    <source>
        <dbReference type="Proteomes" id="UP001152447"/>
    </source>
</evidence>
<comment type="caution">
    <text evidence="1">The sequence shown here is derived from an EMBL/GenBank/DDBJ whole genome shotgun (WGS) entry which is preliminary data.</text>
</comment>
<gene>
    <name evidence="1" type="ORF">PSEHALCIP103_02232</name>
</gene>
<accession>A0A9W4QZR9</accession>
<dbReference type="Proteomes" id="UP001152447">
    <property type="component" value="Unassembled WGS sequence"/>
</dbReference>
<sequence>MAAWRTAIILSVCLHGLVLFFVASLKAPKIKPPQSIPIKAYMVSVPAKIKATQQVPQQRAHTNKNTEIKSIEPINATQSKPLNINYKKTEKTTKPLNTITKNTQPVILKPYKKIDLNKGLNSILKQQTGYSDTAKNDLQKKRITVPKEHAGKVKPLLKIEQQNMQFTTYRRGDSCFKKVSIGAGVMPKKDLPESYIVGVKCDKTKLTKAYDTAMNKWLHKK</sequence>
<proteinExistence type="predicted"/>
<name>A0A9W4QZR9_PSEHA</name>
<organism evidence="1 2">
    <name type="scientific">Pseudoalteromonas haloplanktis</name>
    <name type="common">Alteromonas haloplanktis</name>
    <dbReference type="NCBI Taxonomy" id="228"/>
    <lineage>
        <taxon>Bacteria</taxon>
        <taxon>Pseudomonadati</taxon>
        <taxon>Pseudomonadota</taxon>
        <taxon>Gammaproteobacteria</taxon>
        <taxon>Alteromonadales</taxon>
        <taxon>Pseudoalteromonadaceae</taxon>
        <taxon>Pseudoalteromonas</taxon>
    </lineage>
</organism>
<keyword evidence="2" id="KW-1185">Reference proteome</keyword>
<reference evidence="1" key="1">
    <citation type="submission" date="2022-07" db="EMBL/GenBank/DDBJ databases">
        <authorList>
            <person name="Criscuolo A."/>
        </authorList>
    </citation>
    <scope>NUCLEOTIDE SEQUENCE</scope>
    <source>
        <strain evidence="1">CIP103197</strain>
    </source>
</reference>
<dbReference type="RefSeq" id="WP_262976830.1">
    <property type="nucleotide sequence ID" value="NZ_CAMAPB010000031.1"/>
</dbReference>
<dbReference type="EMBL" id="CAMAPB010000031">
    <property type="protein sequence ID" value="CAH9060235.1"/>
    <property type="molecule type" value="Genomic_DNA"/>
</dbReference>